<dbReference type="STRING" id="5643.A0A060SGU9"/>
<evidence type="ECO:0000313" key="4">
    <source>
        <dbReference type="Proteomes" id="UP000029665"/>
    </source>
</evidence>
<accession>A0A060SGU9</accession>
<dbReference type="OMA" id="WTKTTKR"/>
<dbReference type="HOGENOM" id="CLU_003292_2_0_1"/>
<evidence type="ECO:0000256" key="2">
    <source>
        <dbReference type="ARBA" id="ARBA00023172"/>
    </source>
</evidence>
<dbReference type="GO" id="GO:0003677">
    <property type="term" value="F:DNA binding"/>
    <property type="evidence" value="ECO:0007669"/>
    <property type="project" value="UniProtKB-KW"/>
</dbReference>
<evidence type="ECO:0000256" key="1">
    <source>
        <dbReference type="ARBA" id="ARBA00023125"/>
    </source>
</evidence>
<organism evidence="3 4">
    <name type="scientific">Pycnoporus cinnabarinus</name>
    <name type="common">Cinnabar-red polypore</name>
    <name type="synonym">Trametes cinnabarina</name>
    <dbReference type="NCBI Taxonomy" id="5643"/>
    <lineage>
        <taxon>Eukaryota</taxon>
        <taxon>Fungi</taxon>
        <taxon>Dikarya</taxon>
        <taxon>Basidiomycota</taxon>
        <taxon>Agaricomycotina</taxon>
        <taxon>Agaricomycetes</taxon>
        <taxon>Polyporales</taxon>
        <taxon>Polyporaceae</taxon>
        <taxon>Trametes</taxon>
    </lineage>
</organism>
<gene>
    <name evidence="3" type="ORF">BN946_scf185015.g55</name>
</gene>
<dbReference type="Proteomes" id="UP000029665">
    <property type="component" value="Unassembled WGS sequence"/>
</dbReference>
<dbReference type="OrthoDB" id="3263117at2759"/>
<keyword evidence="1" id="KW-0238">DNA-binding</keyword>
<dbReference type="GO" id="GO:0015074">
    <property type="term" value="P:DNA integration"/>
    <property type="evidence" value="ECO:0007669"/>
    <property type="project" value="InterPro"/>
</dbReference>
<dbReference type="PANTHER" id="PTHR34605:SF3">
    <property type="entry name" value="P CELL-TYPE AGGLUTINATION PROTEIN MAP4-LIKE-RELATED"/>
    <property type="match status" value="1"/>
</dbReference>
<dbReference type="InterPro" id="IPR052925">
    <property type="entry name" value="Phage_Integrase-like_Recomb"/>
</dbReference>
<dbReference type="EMBL" id="CCBP010000123">
    <property type="protein sequence ID" value="CDO73727.1"/>
    <property type="molecule type" value="Genomic_DNA"/>
</dbReference>
<dbReference type="InterPro" id="IPR010998">
    <property type="entry name" value="Integrase_recombinase_N"/>
</dbReference>
<keyword evidence="4" id="KW-1185">Reference proteome</keyword>
<evidence type="ECO:0000313" key="3">
    <source>
        <dbReference type="EMBL" id="CDO73727.1"/>
    </source>
</evidence>
<dbReference type="Gene3D" id="1.10.443.10">
    <property type="entry name" value="Intergrase catalytic core"/>
    <property type="match status" value="1"/>
</dbReference>
<dbReference type="InterPro" id="IPR013762">
    <property type="entry name" value="Integrase-like_cat_sf"/>
</dbReference>
<dbReference type="SUPFAM" id="SSF47823">
    <property type="entry name" value="lambda integrase-like, N-terminal domain"/>
    <property type="match status" value="1"/>
</dbReference>
<dbReference type="PANTHER" id="PTHR34605">
    <property type="entry name" value="PHAGE_INTEGRASE DOMAIN-CONTAINING PROTEIN"/>
    <property type="match status" value="1"/>
</dbReference>
<comment type="caution">
    <text evidence="3">The sequence shown here is derived from an EMBL/GenBank/DDBJ whole genome shotgun (WGS) entry which is preliminary data.</text>
</comment>
<evidence type="ECO:0008006" key="5">
    <source>
        <dbReference type="Google" id="ProtNLM"/>
    </source>
</evidence>
<dbReference type="GO" id="GO:0006310">
    <property type="term" value="P:DNA recombination"/>
    <property type="evidence" value="ECO:0007669"/>
    <property type="project" value="UniProtKB-KW"/>
</dbReference>
<sequence length="331" mass="37193">MGMEARTRKNYGAGLLRFTQFCDHENIPEDCRMPVSELLLAAFVAHYAGSVRHDTIRGWLSGLAAWQTINGAQWHGNKFLDYMKKGTKKIEPAPLIKRPPVTLEHMHALFTGLSLSNSFDVAVFAVTTAAFWGCRRLGELVIPSRNGFDVDKHVISAVMIGVRILPSGIRYAVFHIPWTKTTKRDGTDVVLTANSDPTDPVTALLHHRTINRDVPAGAPLFSFITHGTVEGWAPMTRTWFLERCNEVWLEAGLNALSGHCFRIGGATELLLRGTHPDIVATQGGWKSRAFLDYWRKIESILPLFILSTFDQSRTQLLSNSMDQFRRRHNVQ</sequence>
<reference evidence="3" key="1">
    <citation type="submission" date="2014-01" db="EMBL/GenBank/DDBJ databases">
        <title>The genome of the white-rot fungus Pycnoporus cinnabarinus: a basidiomycete model with a versatile arsenal for lignocellulosic biomass breakdown.</title>
        <authorList>
            <person name="Levasseur A."/>
            <person name="Lomascolo A."/>
            <person name="Ruiz-Duenas F.J."/>
            <person name="Uzan E."/>
            <person name="Piumi F."/>
            <person name="Kues U."/>
            <person name="Ram A.F.J."/>
            <person name="Murat C."/>
            <person name="Haon M."/>
            <person name="Benoit I."/>
            <person name="Arfi Y."/>
            <person name="Chevret D."/>
            <person name="Drula E."/>
            <person name="Kwon M.J."/>
            <person name="Gouret P."/>
            <person name="Lesage-Meessen L."/>
            <person name="Lombard V."/>
            <person name="Mariette J."/>
            <person name="Noirot C."/>
            <person name="Park J."/>
            <person name="Patyshakuliyeva A."/>
            <person name="Wieneger R.A.B."/>
            <person name="Wosten H.A.B."/>
            <person name="Martin F."/>
            <person name="Coutinho P.M."/>
            <person name="de Vries R."/>
            <person name="Martinez A.T."/>
            <person name="Klopp C."/>
            <person name="Pontarotti P."/>
            <person name="Henrissat B."/>
            <person name="Record E."/>
        </authorList>
    </citation>
    <scope>NUCLEOTIDE SEQUENCE [LARGE SCALE GENOMIC DNA]</scope>
    <source>
        <strain evidence="3">BRFM137</strain>
    </source>
</reference>
<dbReference type="AlphaFoldDB" id="A0A060SGU9"/>
<dbReference type="SUPFAM" id="SSF56349">
    <property type="entry name" value="DNA breaking-rejoining enzymes"/>
    <property type="match status" value="1"/>
</dbReference>
<proteinExistence type="predicted"/>
<keyword evidence="2" id="KW-0233">DNA recombination</keyword>
<dbReference type="InterPro" id="IPR011010">
    <property type="entry name" value="DNA_brk_join_enz"/>
</dbReference>
<name>A0A060SGU9_PYCCI</name>
<dbReference type="Gene3D" id="1.10.150.130">
    <property type="match status" value="1"/>
</dbReference>
<protein>
    <recommendedName>
        <fullName evidence="5">Tyr recombinase domain-containing protein</fullName>
    </recommendedName>
</protein>